<dbReference type="EMBL" id="MU150230">
    <property type="protein sequence ID" value="KAF9469184.1"/>
    <property type="molecule type" value="Genomic_DNA"/>
</dbReference>
<proteinExistence type="predicted"/>
<keyword evidence="2" id="KW-1185">Reference proteome</keyword>
<dbReference type="AlphaFoldDB" id="A0A9P5YIC8"/>
<reference evidence="1" key="1">
    <citation type="submission" date="2020-11" db="EMBL/GenBank/DDBJ databases">
        <authorList>
            <consortium name="DOE Joint Genome Institute"/>
            <person name="Ahrendt S."/>
            <person name="Riley R."/>
            <person name="Andreopoulos W."/>
            <person name="Labutti K."/>
            <person name="Pangilinan J."/>
            <person name="Ruiz-Duenas F.J."/>
            <person name="Barrasa J.M."/>
            <person name="Sanchez-Garcia M."/>
            <person name="Camarero S."/>
            <person name="Miyauchi S."/>
            <person name="Serrano A."/>
            <person name="Linde D."/>
            <person name="Babiker R."/>
            <person name="Drula E."/>
            <person name="Ayuso-Fernandez I."/>
            <person name="Pacheco R."/>
            <person name="Padilla G."/>
            <person name="Ferreira P."/>
            <person name="Barriuso J."/>
            <person name="Kellner H."/>
            <person name="Castanera R."/>
            <person name="Alfaro M."/>
            <person name="Ramirez L."/>
            <person name="Pisabarro A.G."/>
            <person name="Kuo A."/>
            <person name="Tritt A."/>
            <person name="Lipzen A."/>
            <person name="He G."/>
            <person name="Yan M."/>
            <person name="Ng V."/>
            <person name="Cullen D."/>
            <person name="Martin F."/>
            <person name="Rosso M.-N."/>
            <person name="Henrissat B."/>
            <person name="Hibbett D."/>
            <person name="Martinez A.T."/>
            <person name="Grigoriev I.V."/>
        </authorList>
    </citation>
    <scope>NUCLEOTIDE SEQUENCE</scope>
    <source>
        <strain evidence="1">CBS 247.69</strain>
    </source>
</reference>
<protein>
    <submittedName>
        <fullName evidence="1">Uncharacterized protein</fullName>
    </submittedName>
</protein>
<gene>
    <name evidence="1" type="ORF">BDZ94DRAFT_1243878</name>
</gene>
<accession>A0A9P5YIC8</accession>
<dbReference type="Proteomes" id="UP000807353">
    <property type="component" value="Unassembled WGS sequence"/>
</dbReference>
<evidence type="ECO:0000313" key="2">
    <source>
        <dbReference type="Proteomes" id="UP000807353"/>
    </source>
</evidence>
<name>A0A9P5YIC8_9AGAR</name>
<organism evidence="1 2">
    <name type="scientific">Collybia nuda</name>
    <dbReference type="NCBI Taxonomy" id="64659"/>
    <lineage>
        <taxon>Eukaryota</taxon>
        <taxon>Fungi</taxon>
        <taxon>Dikarya</taxon>
        <taxon>Basidiomycota</taxon>
        <taxon>Agaricomycotina</taxon>
        <taxon>Agaricomycetes</taxon>
        <taxon>Agaricomycetidae</taxon>
        <taxon>Agaricales</taxon>
        <taxon>Tricholomatineae</taxon>
        <taxon>Clitocybaceae</taxon>
        <taxon>Collybia</taxon>
    </lineage>
</organism>
<comment type="caution">
    <text evidence="1">The sequence shown here is derived from an EMBL/GenBank/DDBJ whole genome shotgun (WGS) entry which is preliminary data.</text>
</comment>
<evidence type="ECO:0000313" key="1">
    <source>
        <dbReference type="EMBL" id="KAF9469184.1"/>
    </source>
</evidence>
<sequence length="63" mass="7010">MQSQVSQLPAGRADPEYIAYGTCLNIHLVGEILRGQSEDSLPRWGLSNLKNFTKGLTLNTCRF</sequence>